<evidence type="ECO:0000256" key="2">
    <source>
        <dbReference type="SAM" id="Phobius"/>
    </source>
</evidence>
<protein>
    <submittedName>
        <fullName evidence="3">Uncharacterized protein</fullName>
    </submittedName>
</protein>
<evidence type="ECO:0000313" key="3">
    <source>
        <dbReference type="EMBL" id="OGG09012.1"/>
    </source>
</evidence>
<dbReference type="STRING" id="1798373.A2154_04180"/>
<keyword evidence="2" id="KW-1133">Transmembrane helix</keyword>
<evidence type="ECO:0000313" key="4">
    <source>
        <dbReference type="Proteomes" id="UP000176854"/>
    </source>
</evidence>
<sequence length="415" mass="42277">MDDSKNTPTTVVAGQDQTVTGSGVLPQSQSQKPPPPEPGQPEKTAVNDAQAAELVNDLLHATDPSPAPVSPLTAVPSATTTPAPPMPKKPSGAVLPTKPQVRAEPNTIVVAAGDKPPGSAKKHRVKTILISFVSFLLLGLPLGIYFYSVQKPTSDSSRADEPGGGAVACLFNSDGYENQAVADGPCAGHTGGENDFMLGAFCNDLNGTTAGVYPGCTNWGGCTYLDACAGTENNNTPLGTGGASCTGMTQVSGGNDSGNPGALFVGCCSGGDNAYCIGGTSNGIGSEITGGTVQCFTDLGFDSCGATTNLIGGSPQPTDREDNETPPPTVGQCQLIKVYKDGQSVAPASLVPGDQIQIAVVSTNATQARIRVNGSPWDVTNIKNAGGEYFVPFTIPQGTTTFTFEAEIFSGGVWK</sequence>
<accession>A0A1F5ZA66</accession>
<dbReference type="AlphaFoldDB" id="A0A1F5ZA66"/>
<evidence type="ECO:0000256" key="1">
    <source>
        <dbReference type="SAM" id="MobiDB-lite"/>
    </source>
</evidence>
<name>A0A1F5ZA66_9BACT</name>
<feature type="transmembrane region" description="Helical" evidence="2">
    <location>
        <begin position="128"/>
        <end position="148"/>
    </location>
</feature>
<dbReference type="Proteomes" id="UP000176854">
    <property type="component" value="Unassembled WGS sequence"/>
</dbReference>
<feature type="compositionally biased region" description="Low complexity" evidence="1">
    <location>
        <begin position="70"/>
        <end position="81"/>
    </location>
</feature>
<organism evidence="3 4">
    <name type="scientific">Candidatus Gottesmanbacteria bacterium RBG_16_43_7</name>
    <dbReference type="NCBI Taxonomy" id="1798373"/>
    <lineage>
        <taxon>Bacteria</taxon>
        <taxon>Candidatus Gottesmaniibacteriota</taxon>
    </lineage>
</organism>
<comment type="caution">
    <text evidence="3">The sequence shown here is derived from an EMBL/GenBank/DDBJ whole genome shotgun (WGS) entry which is preliminary data.</text>
</comment>
<feature type="region of interest" description="Disordered" evidence="1">
    <location>
        <begin position="1"/>
        <end position="101"/>
    </location>
</feature>
<feature type="compositionally biased region" description="Polar residues" evidence="1">
    <location>
        <begin position="1"/>
        <end position="21"/>
    </location>
</feature>
<keyword evidence="2" id="KW-0472">Membrane</keyword>
<keyword evidence="2" id="KW-0812">Transmembrane</keyword>
<reference evidence="3 4" key="1">
    <citation type="journal article" date="2016" name="Nat. Commun.">
        <title>Thousands of microbial genomes shed light on interconnected biogeochemical processes in an aquifer system.</title>
        <authorList>
            <person name="Anantharaman K."/>
            <person name="Brown C.T."/>
            <person name="Hug L.A."/>
            <person name="Sharon I."/>
            <person name="Castelle C.J."/>
            <person name="Probst A.J."/>
            <person name="Thomas B.C."/>
            <person name="Singh A."/>
            <person name="Wilkins M.J."/>
            <person name="Karaoz U."/>
            <person name="Brodie E.L."/>
            <person name="Williams K.H."/>
            <person name="Hubbard S.S."/>
            <person name="Banfield J.F."/>
        </authorList>
    </citation>
    <scope>NUCLEOTIDE SEQUENCE [LARGE SCALE GENOMIC DNA]</scope>
</reference>
<dbReference type="EMBL" id="MFJC01000030">
    <property type="protein sequence ID" value="OGG09012.1"/>
    <property type="molecule type" value="Genomic_DNA"/>
</dbReference>
<proteinExistence type="predicted"/>
<gene>
    <name evidence="3" type="ORF">A2154_04180</name>
</gene>